<name>A0AAN9GHQ9_9CAEN</name>
<dbReference type="GO" id="GO:0006508">
    <property type="term" value="P:proteolysis"/>
    <property type="evidence" value="ECO:0007669"/>
    <property type="project" value="UniProtKB-KW"/>
</dbReference>
<dbReference type="PROSITE" id="PS00139">
    <property type="entry name" value="THIOL_PROTEASE_CYS"/>
    <property type="match status" value="1"/>
</dbReference>
<sequence>MAILRLVCVLICITAGASSALEDDNDVVVNYAPYDITWEDFKKEYGRQYSKEEEKSRYTAFVEHLKTIEAHNKRYLAQETSFFMGIGPFADRLPDDAGFSCDVLDDEDPIDRVGRQKRQTGFCRAYTPSRGFTPAASLDWRTKGAVTPVGNQGGCGSCYAFGATAAIEAQLKFSKGTLIELSKQQFVDCHKKDCKGSTAEKAFSYVYYAGGIMSAADYPYRPETLRRTDAQAGPCDFQKSKVKAQLSGCLYSLGNETRLRYMVASQGPVYISFAVTKSFQGYKGGVYSDTSCTQSSLGRHCLTVVGYGRQSGKDVWIVKNSWGTTWGSVRGYAYIQRGVNLCGIANRTTVPVIGGKFNRGQAVLTDTEPDTYSPTGRADPPLSAVSFLLVPCILLALKTAF</sequence>
<dbReference type="InterPro" id="IPR038765">
    <property type="entry name" value="Papain-like_cys_pep_sf"/>
</dbReference>
<keyword evidence="5" id="KW-0865">Zymogen</keyword>
<dbReference type="InterPro" id="IPR000668">
    <property type="entry name" value="Peptidase_C1A_C"/>
</dbReference>
<keyword evidence="4" id="KW-0788">Thiol protease</keyword>
<evidence type="ECO:0000313" key="11">
    <source>
        <dbReference type="Proteomes" id="UP001374579"/>
    </source>
</evidence>
<feature type="signal peptide" evidence="7">
    <location>
        <begin position="1"/>
        <end position="20"/>
    </location>
</feature>
<reference evidence="10 11" key="1">
    <citation type="submission" date="2024-02" db="EMBL/GenBank/DDBJ databases">
        <title>Chromosome-scale genome assembly of the rough periwinkle Littorina saxatilis.</title>
        <authorList>
            <person name="De Jode A."/>
            <person name="Faria R."/>
            <person name="Formenti G."/>
            <person name="Sims Y."/>
            <person name="Smith T.P."/>
            <person name="Tracey A."/>
            <person name="Wood J.M.D."/>
            <person name="Zagrodzka Z.B."/>
            <person name="Johannesson K."/>
            <person name="Butlin R.K."/>
            <person name="Leder E.H."/>
        </authorList>
    </citation>
    <scope>NUCLEOTIDE SEQUENCE [LARGE SCALE GENOMIC DNA]</scope>
    <source>
        <strain evidence="10">Snail1</strain>
        <tissue evidence="10">Muscle</tissue>
    </source>
</reference>
<dbReference type="Proteomes" id="UP001374579">
    <property type="component" value="Unassembled WGS sequence"/>
</dbReference>
<dbReference type="CDD" id="cd02248">
    <property type="entry name" value="Peptidase_C1A"/>
    <property type="match status" value="1"/>
</dbReference>
<dbReference type="PANTHER" id="PTHR12411">
    <property type="entry name" value="CYSTEINE PROTEASE FAMILY C1-RELATED"/>
    <property type="match status" value="1"/>
</dbReference>
<evidence type="ECO:0000256" key="5">
    <source>
        <dbReference type="ARBA" id="ARBA00023145"/>
    </source>
</evidence>
<comment type="caution">
    <text evidence="10">The sequence shown here is derived from an EMBL/GenBank/DDBJ whole genome shotgun (WGS) entry which is preliminary data.</text>
</comment>
<dbReference type="EMBL" id="JBAMIC010000004">
    <property type="protein sequence ID" value="KAK7108334.1"/>
    <property type="molecule type" value="Genomic_DNA"/>
</dbReference>
<evidence type="ECO:0000313" key="10">
    <source>
        <dbReference type="EMBL" id="KAK7108334.1"/>
    </source>
</evidence>
<comment type="similarity">
    <text evidence="1">Belongs to the peptidase C1 family.</text>
</comment>
<dbReference type="Pfam" id="PF00112">
    <property type="entry name" value="Peptidase_C1"/>
    <property type="match status" value="1"/>
</dbReference>
<feature type="domain" description="Peptidase C1A papain C-terminal" evidence="8">
    <location>
        <begin position="134"/>
        <end position="352"/>
    </location>
</feature>
<dbReference type="FunFam" id="3.90.70.10:FF:000332">
    <property type="entry name" value="Cathepsin L1"/>
    <property type="match status" value="1"/>
</dbReference>
<evidence type="ECO:0000256" key="4">
    <source>
        <dbReference type="ARBA" id="ARBA00022807"/>
    </source>
</evidence>
<proteinExistence type="inferred from homology"/>
<accession>A0AAN9GHQ9</accession>
<evidence type="ECO:0000256" key="1">
    <source>
        <dbReference type="ARBA" id="ARBA00008455"/>
    </source>
</evidence>
<evidence type="ECO:0000256" key="2">
    <source>
        <dbReference type="ARBA" id="ARBA00022670"/>
    </source>
</evidence>
<dbReference type="GO" id="GO:0008234">
    <property type="term" value="F:cysteine-type peptidase activity"/>
    <property type="evidence" value="ECO:0007669"/>
    <property type="project" value="UniProtKB-KW"/>
</dbReference>
<keyword evidence="11" id="KW-1185">Reference proteome</keyword>
<feature type="chain" id="PRO_5042921720" evidence="7">
    <location>
        <begin position="21"/>
        <end position="401"/>
    </location>
</feature>
<keyword evidence="3" id="KW-0378">Hydrolase</keyword>
<gene>
    <name evidence="10" type="ORF">V1264_016088</name>
</gene>
<evidence type="ECO:0000256" key="7">
    <source>
        <dbReference type="SAM" id="SignalP"/>
    </source>
</evidence>
<organism evidence="10 11">
    <name type="scientific">Littorina saxatilis</name>
    <dbReference type="NCBI Taxonomy" id="31220"/>
    <lineage>
        <taxon>Eukaryota</taxon>
        <taxon>Metazoa</taxon>
        <taxon>Spiralia</taxon>
        <taxon>Lophotrochozoa</taxon>
        <taxon>Mollusca</taxon>
        <taxon>Gastropoda</taxon>
        <taxon>Caenogastropoda</taxon>
        <taxon>Littorinimorpha</taxon>
        <taxon>Littorinoidea</taxon>
        <taxon>Littorinidae</taxon>
        <taxon>Littorina</taxon>
    </lineage>
</organism>
<protein>
    <submittedName>
        <fullName evidence="10">Uncharacterized protein</fullName>
    </submittedName>
</protein>
<dbReference type="PRINTS" id="PR00705">
    <property type="entry name" value="PAPAIN"/>
</dbReference>
<dbReference type="SUPFAM" id="SSF54001">
    <property type="entry name" value="Cysteine proteinases"/>
    <property type="match status" value="1"/>
</dbReference>
<dbReference type="SMART" id="SM00848">
    <property type="entry name" value="Inhibitor_I29"/>
    <property type="match status" value="1"/>
</dbReference>
<evidence type="ECO:0000256" key="3">
    <source>
        <dbReference type="ARBA" id="ARBA00022801"/>
    </source>
</evidence>
<keyword evidence="6" id="KW-1015">Disulfide bond</keyword>
<keyword evidence="2" id="KW-0645">Protease</keyword>
<evidence type="ECO:0000256" key="6">
    <source>
        <dbReference type="ARBA" id="ARBA00023157"/>
    </source>
</evidence>
<feature type="domain" description="Cathepsin propeptide inhibitor" evidence="9">
    <location>
        <begin position="38"/>
        <end position="97"/>
    </location>
</feature>
<dbReference type="InterPro" id="IPR025660">
    <property type="entry name" value="Pept_his_AS"/>
</dbReference>
<evidence type="ECO:0000259" key="8">
    <source>
        <dbReference type="SMART" id="SM00645"/>
    </source>
</evidence>
<keyword evidence="7" id="KW-0732">Signal</keyword>
<dbReference type="InterPro" id="IPR039417">
    <property type="entry name" value="Peptidase_C1A_papain-like"/>
</dbReference>
<dbReference type="Pfam" id="PF08246">
    <property type="entry name" value="Inhibitor_I29"/>
    <property type="match status" value="1"/>
</dbReference>
<dbReference type="InterPro" id="IPR013128">
    <property type="entry name" value="Peptidase_C1A"/>
</dbReference>
<dbReference type="PROSITE" id="PS00639">
    <property type="entry name" value="THIOL_PROTEASE_HIS"/>
    <property type="match status" value="1"/>
</dbReference>
<dbReference type="SMART" id="SM00645">
    <property type="entry name" value="Pept_C1"/>
    <property type="match status" value="1"/>
</dbReference>
<dbReference type="Gene3D" id="3.90.70.10">
    <property type="entry name" value="Cysteine proteinases"/>
    <property type="match status" value="1"/>
</dbReference>
<dbReference type="AlphaFoldDB" id="A0AAN9GHQ9"/>
<evidence type="ECO:0000259" key="9">
    <source>
        <dbReference type="SMART" id="SM00848"/>
    </source>
</evidence>
<dbReference type="InterPro" id="IPR000169">
    <property type="entry name" value="Pept_cys_AS"/>
</dbReference>
<dbReference type="InterPro" id="IPR013201">
    <property type="entry name" value="Prot_inhib_I29"/>
</dbReference>